<sequence length="452" mass="49976">MPLLTLLAKYSGAVMTDIHKHLPKIVKLVRTAISAAPRDPDALAWEASKQSIRDQLSAFLPASYGIGNGPIINAAGQSSFPVDIIIYDKTRATNEALTETSTACSLKSVLVALQFTSALQLAGPDPALETMRSVKRLQPYRQIPIANKSEPVVSTRNERLPRQAFPLGIVFARGHEPGRGEPLDAHETFCQRFSALVTGYTVGERPDYIYVLEREVYYRNPVLDGRGLKGFELGVCWEPDHQNAESCYVCKERSFRRHFYYAHMCPNCGDLNYVKRLQTADLHGSVALVTGGRLHIGQAVALKLLRAGASVIITTRFPHDAARRYAQEADFASWSERLEIYGLDLRQLAAIQRCTAYIQQQYGRLDILINNAAQTVRRPPAFYAHLMDFELQSSTELPAALQPLLKSELSNALPITSQASEVEALEFVSGGSQHSLIPALAPSVLPCYLRSP</sequence>
<name>A0A402ARR6_9CHLR</name>
<dbReference type="GO" id="GO:0016491">
    <property type="term" value="F:oxidoreductase activity"/>
    <property type="evidence" value="ECO:0007669"/>
    <property type="project" value="TreeGrafter"/>
</dbReference>
<evidence type="ECO:0000313" key="2">
    <source>
        <dbReference type="EMBL" id="GCE21782.1"/>
    </source>
</evidence>
<evidence type="ECO:0000313" key="3">
    <source>
        <dbReference type="Proteomes" id="UP000287188"/>
    </source>
</evidence>
<dbReference type="Gene3D" id="3.40.50.720">
    <property type="entry name" value="NAD(P)-binding Rossmann-like Domain"/>
    <property type="match status" value="1"/>
</dbReference>
<dbReference type="SUPFAM" id="SSF51735">
    <property type="entry name" value="NAD(P)-binding Rossmann-fold domains"/>
    <property type="match status" value="1"/>
</dbReference>
<feature type="domain" description="DUF6602" evidence="1">
    <location>
        <begin position="52"/>
        <end position="137"/>
    </location>
</feature>
<keyword evidence="3" id="KW-1185">Reference proteome</keyword>
<organism evidence="2 3">
    <name type="scientific">Dictyobacter kobayashii</name>
    <dbReference type="NCBI Taxonomy" id="2014872"/>
    <lineage>
        <taxon>Bacteria</taxon>
        <taxon>Bacillati</taxon>
        <taxon>Chloroflexota</taxon>
        <taxon>Ktedonobacteria</taxon>
        <taxon>Ktedonobacterales</taxon>
        <taxon>Dictyobacteraceae</taxon>
        <taxon>Dictyobacter</taxon>
    </lineage>
</organism>
<dbReference type="EMBL" id="BIFS01000001">
    <property type="protein sequence ID" value="GCE21782.1"/>
    <property type="molecule type" value="Genomic_DNA"/>
</dbReference>
<dbReference type="PANTHER" id="PTHR43544:SF2">
    <property type="entry name" value="OXIDOREDUCTASE"/>
    <property type="match status" value="1"/>
</dbReference>
<evidence type="ECO:0000259" key="1">
    <source>
        <dbReference type="Pfam" id="PF20247"/>
    </source>
</evidence>
<dbReference type="GO" id="GO:0005737">
    <property type="term" value="C:cytoplasm"/>
    <property type="evidence" value="ECO:0007669"/>
    <property type="project" value="TreeGrafter"/>
</dbReference>
<dbReference type="InterPro" id="IPR036291">
    <property type="entry name" value="NAD(P)-bd_dom_sf"/>
</dbReference>
<comment type="caution">
    <text evidence="2">The sequence shown here is derived from an EMBL/GenBank/DDBJ whole genome shotgun (WGS) entry which is preliminary data.</text>
</comment>
<dbReference type="OrthoDB" id="56744at2"/>
<protein>
    <recommendedName>
        <fullName evidence="1">DUF6602 domain-containing protein</fullName>
    </recommendedName>
</protein>
<dbReference type="InterPro" id="IPR046537">
    <property type="entry name" value="DUF6602"/>
</dbReference>
<dbReference type="RefSeq" id="WP_126553669.1">
    <property type="nucleotide sequence ID" value="NZ_BIFS01000001.1"/>
</dbReference>
<dbReference type="PANTHER" id="PTHR43544">
    <property type="entry name" value="SHORT-CHAIN DEHYDROGENASE/REDUCTASE"/>
    <property type="match status" value="1"/>
</dbReference>
<proteinExistence type="predicted"/>
<accession>A0A402ARR6</accession>
<dbReference type="Proteomes" id="UP000287188">
    <property type="component" value="Unassembled WGS sequence"/>
</dbReference>
<dbReference type="Pfam" id="PF00106">
    <property type="entry name" value="adh_short"/>
    <property type="match status" value="1"/>
</dbReference>
<dbReference type="Pfam" id="PF20247">
    <property type="entry name" value="DUF6602"/>
    <property type="match status" value="1"/>
</dbReference>
<dbReference type="AlphaFoldDB" id="A0A402ARR6"/>
<dbReference type="InterPro" id="IPR002347">
    <property type="entry name" value="SDR_fam"/>
</dbReference>
<dbReference type="InterPro" id="IPR051468">
    <property type="entry name" value="Fungal_SecMetab_SDRs"/>
</dbReference>
<reference evidence="3" key="1">
    <citation type="submission" date="2018-12" db="EMBL/GenBank/DDBJ databases">
        <title>Tengunoibacter tsumagoiensis gen. nov., sp. nov., Dictyobacter kobayashii sp. nov., D. alpinus sp. nov., and D. joshuensis sp. nov. and description of Dictyobacteraceae fam. nov. within the order Ktedonobacterales isolated from Tengu-no-mugimeshi.</title>
        <authorList>
            <person name="Wang C.M."/>
            <person name="Zheng Y."/>
            <person name="Sakai Y."/>
            <person name="Toyoda A."/>
            <person name="Minakuchi Y."/>
            <person name="Abe K."/>
            <person name="Yokota A."/>
            <person name="Yabe S."/>
        </authorList>
    </citation>
    <scope>NUCLEOTIDE SEQUENCE [LARGE SCALE GENOMIC DNA]</scope>
    <source>
        <strain evidence="3">Uno11</strain>
    </source>
</reference>
<gene>
    <name evidence="2" type="ORF">KDK_55820</name>
</gene>
<dbReference type="PRINTS" id="PR00081">
    <property type="entry name" value="GDHRDH"/>
</dbReference>